<feature type="transmembrane region" description="Helical" evidence="6">
    <location>
        <begin position="455"/>
        <end position="479"/>
    </location>
</feature>
<dbReference type="Gene3D" id="3.60.15.10">
    <property type="entry name" value="Ribonuclease Z/Hydroxyacylglutathione hydrolase-like"/>
    <property type="match status" value="1"/>
</dbReference>
<comment type="caution">
    <text evidence="8">The sequence shown here is derived from an EMBL/GenBank/DDBJ whole genome shotgun (WGS) entry which is preliminary data.</text>
</comment>
<dbReference type="NCBIfam" id="TIGR00360">
    <property type="entry name" value="ComEC_N-term"/>
    <property type="match status" value="1"/>
</dbReference>
<dbReference type="InterPro" id="IPR035681">
    <property type="entry name" value="ComA-like_MBL"/>
</dbReference>
<dbReference type="NCBIfam" id="TIGR00361">
    <property type="entry name" value="ComEC_Rec2"/>
    <property type="match status" value="1"/>
</dbReference>
<dbReference type="SMART" id="SM00849">
    <property type="entry name" value="Lactamase_B"/>
    <property type="match status" value="1"/>
</dbReference>
<organism evidence="8 9">
    <name type="scientific">Calditerricola satsumensis</name>
    <dbReference type="NCBI Taxonomy" id="373054"/>
    <lineage>
        <taxon>Bacteria</taxon>
        <taxon>Bacillati</taxon>
        <taxon>Bacillota</taxon>
        <taxon>Bacilli</taxon>
        <taxon>Bacillales</taxon>
        <taxon>Bacillaceae</taxon>
        <taxon>Calditerricola</taxon>
    </lineage>
</organism>
<feature type="transmembrane region" description="Helical" evidence="6">
    <location>
        <begin position="389"/>
        <end position="409"/>
    </location>
</feature>
<proteinExistence type="predicted"/>
<keyword evidence="9" id="KW-1185">Reference proteome</keyword>
<dbReference type="Pfam" id="PF03772">
    <property type="entry name" value="Competence"/>
    <property type="match status" value="1"/>
</dbReference>
<dbReference type="PANTHER" id="PTHR30619">
    <property type="entry name" value="DNA INTERNALIZATION/COMPETENCE PROTEIN COMEC/REC2"/>
    <property type="match status" value="1"/>
</dbReference>
<evidence type="ECO:0000313" key="9">
    <source>
        <dbReference type="Proteomes" id="UP000637720"/>
    </source>
</evidence>
<evidence type="ECO:0000256" key="6">
    <source>
        <dbReference type="SAM" id="Phobius"/>
    </source>
</evidence>
<dbReference type="RefSeq" id="WP_188816751.1">
    <property type="nucleotide sequence ID" value="NZ_BMOF01000007.1"/>
</dbReference>
<feature type="transmembrane region" description="Helical" evidence="6">
    <location>
        <begin position="509"/>
        <end position="527"/>
    </location>
</feature>
<dbReference type="EMBL" id="BMOF01000007">
    <property type="protein sequence ID" value="GGJ95015.1"/>
    <property type="molecule type" value="Genomic_DNA"/>
</dbReference>
<feature type="transmembrane region" description="Helical" evidence="6">
    <location>
        <begin position="485"/>
        <end position="502"/>
    </location>
</feature>
<feature type="transmembrane region" description="Helical" evidence="6">
    <location>
        <begin position="260"/>
        <end position="282"/>
    </location>
</feature>
<dbReference type="PANTHER" id="PTHR30619:SF1">
    <property type="entry name" value="RECOMBINATION PROTEIN 2"/>
    <property type="match status" value="1"/>
</dbReference>
<evidence type="ECO:0000259" key="7">
    <source>
        <dbReference type="SMART" id="SM00849"/>
    </source>
</evidence>
<feature type="transmembrane region" description="Helical" evidence="6">
    <location>
        <begin position="30"/>
        <end position="47"/>
    </location>
</feature>
<evidence type="ECO:0000256" key="2">
    <source>
        <dbReference type="ARBA" id="ARBA00022475"/>
    </source>
</evidence>
<protein>
    <submittedName>
        <fullName evidence="8">DNA internalization-related competence protein ComEC/Rec2</fullName>
    </submittedName>
</protein>
<keyword evidence="5 6" id="KW-0472">Membrane</keyword>
<dbReference type="InterPro" id="IPR004797">
    <property type="entry name" value="Competence_ComEC/Rec2"/>
</dbReference>
<evidence type="ECO:0000256" key="1">
    <source>
        <dbReference type="ARBA" id="ARBA00004651"/>
    </source>
</evidence>
<dbReference type="CDD" id="cd07731">
    <property type="entry name" value="ComA-like_MBL-fold"/>
    <property type="match status" value="1"/>
</dbReference>
<sequence length="812" mass="86826">MTARPGLWAGLGACGGTALAFALASQGWALAWAAFCACCGMLALGWGRRTGVRTARWVALGAFFAALALARTAFSPALAPSALEDLGAQEGMAVVLDGVVAQPPRLDGDRLQLVVRGMGAQVDAARGALDGERVLVRVRLAHPEERRAAEALGRGDRVRVAGTLERPPLPRNPGAFDYRRHLERQGIRWIVRVSGLTAVDVDSGGRFSLLRWADDAQRRLSAVLAGTLAPQTAGFLQALVLGDQSALEPEAMDVLTRLGLRHAVAISGLHVSLMVGLFLFFLRSVGVTRERAVIGLLAFVPAYVALTGMSPSAVRAGLMAELALLVFAFRRSADALNAWGWALAVSLLCVPAWLYSPGFQLSYAVTWGLLVAAAPLARRLSKGPMPLRALVAVTLVAQAVSFPLVAWHFHNAHGLAPVANLVLVPVVSLLLLPLGTAVLLLALVHPAFAFAPARLADGAVDLFLALAALLDRPFFFTGWPPPPVWWWPLYGLALGAWVYGLERWKGRRVWMAFGAVFVLLLASRWTGGDGGAVRVTFLDVGQGNAAVVEAGGKVFLVDGGGQPAIPTEAWRRRRDPFDAGADVVVPYLLYRGARRIDMVFVSHGDEDHLGGLFAVVKQLAVNEVAVGPEFGSRARERAFLGLCARQGVSVRRVFAGMTRPVAPGVFWRVVHPPRTGCAGCTENDASLVLELHAYGRVVLFAGDVEERGEQAMVAGRRVRDVDVLKVAHHGSETSTSAAWLSAVRPEWAVVSVGAQNRYGHPHPAVVERLDRHGARVLRTDRHGAITVVIRSDGRMRVVPTLPARPEAAAARP</sequence>
<accession>A0A8J3FB47</accession>
<dbReference type="InterPro" id="IPR025405">
    <property type="entry name" value="DUF4131"/>
</dbReference>
<feature type="transmembrane region" description="Helical" evidence="6">
    <location>
        <begin position="421"/>
        <end position="443"/>
    </location>
</feature>
<evidence type="ECO:0000256" key="4">
    <source>
        <dbReference type="ARBA" id="ARBA00022989"/>
    </source>
</evidence>
<feature type="transmembrane region" description="Helical" evidence="6">
    <location>
        <begin position="361"/>
        <end position="377"/>
    </location>
</feature>
<feature type="transmembrane region" description="Helical" evidence="6">
    <location>
        <begin position="336"/>
        <end position="355"/>
    </location>
</feature>
<dbReference type="InterPro" id="IPR052159">
    <property type="entry name" value="Competence_DNA_uptake"/>
</dbReference>
<dbReference type="GO" id="GO:0005886">
    <property type="term" value="C:plasma membrane"/>
    <property type="evidence" value="ECO:0007669"/>
    <property type="project" value="UniProtKB-SubCell"/>
</dbReference>
<gene>
    <name evidence="8" type="primary">comEC</name>
    <name evidence="8" type="ORF">GCM10007043_06010</name>
</gene>
<dbReference type="InterPro" id="IPR036866">
    <property type="entry name" value="RibonucZ/Hydroxyglut_hydro"/>
</dbReference>
<dbReference type="Pfam" id="PF13567">
    <property type="entry name" value="DUF4131"/>
    <property type="match status" value="1"/>
</dbReference>
<keyword evidence="3 6" id="KW-0812">Transmembrane</keyword>
<dbReference type="InterPro" id="IPR001279">
    <property type="entry name" value="Metallo-B-lactamas"/>
</dbReference>
<dbReference type="Proteomes" id="UP000637720">
    <property type="component" value="Unassembled WGS sequence"/>
</dbReference>
<feature type="domain" description="Metallo-beta-lactamase" evidence="7">
    <location>
        <begin position="542"/>
        <end position="754"/>
    </location>
</feature>
<dbReference type="GO" id="GO:0030420">
    <property type="term" value="P:establishment of competence for transformation"/>
    <property type="evidence" value="ECO:0007669"/>
    <property type="project" value="InterPro"/>
</dbReference>
<reference evidence="8" key="2">
    <citation type="submission" date="2020-09" db="EMBL/GenBank/DDBJ databases">
        <authorList>
            <person name="Sun Q."/>
            <person name="Ohkuma M."/>
        </authorList>
    </citation>
    <scope>NUCLEOTIDE SEQUENCE</scope>
    <source>
        <strain evidence="8">JCM 14719</strain>
    </source>
</reference>
<keyword evidence="4 6" id="KW-1133">Transmembrane helix</keyword>
<evidence type="ECO:0000256" key="5">
    <source>
        <dbReference type="ARBA" id="ARBA00023136"/>
    </source>
</evidence>
<comment type="subcellular location">
    <subcellularLocation>
        <location evidence="1">Cell membrane</location>
        <topology evidence="1">Multi-pass membrane protein</topology>
    </subcellularLocation>
</comment>
<dbReference type="Pfam" id="PF00753">
    <property type="entry name" value="Lactamase_B"/>
    <property type="match status" value="1"/>
</dbReference>
<name>A0A8J3FB47_9BACI</name>
<evidence type="ECO:0000256" key="3">
    <source>
        <dbReference type="ARBA" id="ARBA00022692"/>
    </source>
</evidence>
<dbReference type="AlphaFoldDB" id="A0A8J3FB47"/>
<evidence type="ECO:0000313" key="8">
    <source>
        <dbReference type="EMBL" id="GGJ95015.1"/>
    </source>
</evidence>
<feature type="transmembrane region" description="Helical" evidence="6">
    <location>
        <begin position="289"/>
        <end position="306"/>
    </location>
</feature>
<keyword evidence="2" id="KW-1003">Cell membrane</keyword>
<reference evidence="8" key="1">
    <citation type="journal article" date="2014" name="Int. J. Syst. Evol. Microbiol.">
        <title>Complete genome sequence of Corynebacterium casei LMG S-19264T (=DSM 44701T), isolated from a smear-ripened cheese.</title>
        <authorList>
            <consortium name="US DOE Joint Genome Institute (JGI-PGF)"/>
            <person name="Walter F."/>
            <person name="Albersmeier A."/>
            <person name="Kalinowski J."/>
            <person name="Ruckert C."/>
        </authorList>
    </citation>
    <scope>NUCLEOTIDE SEQUENCE</scope>
    <source>
        <strain evidence="8">JCM 14719</strain>
    </source>
</reference>
<dbReference type="InterPro" id="IPR004477">
    <property type="entry name" value="ComEC_N"/>
</dbReference>
<dbReference type="SUPFAM" id="SSF56281">
    <property type="entry name" value="Metallo-hydrolase/oxidoreductase"/>
    <property type="match status" value="1"/>
</dbReference>